<protein>
    <recommendedName>
        <fullName evidence="5">Anther-specific protein BCP1</fullName>
    </recommendedName>
</protein>
<evidence type="ECO:0008006" key="5">
    <source>
        <dbReference type="Google" id="ProtNLM"/>
    </source>
</evidence>
<organism evidence="3 4">
    <name type="scientific">Theobroma cacao</name>
    <name type="common">Cacao</name>
    <name type="synonym">Cocoa</name>
    <dbReference type="NCBI Taxonomy" id="3641"/>
    <lineage>
        <taxon>Eukaryota</taxon>
        <taxon>Viridiplantae</taxon>
        <taxon>Streptophyta</taxon>
        <taxon>Embryophyta</taxon>
        <taxon>Tracheophyta</taxon>
        <taxon>Spermatophyta</taxon>
        <taxon>Magnoliopsida</taxon>
        <taxon>eudicotyledons</taxon>
        <taxon>Gunneridae</taxon>
        <taxon>Pentapetalae</taxon>
        <taxon>rosids</taxon>
        <taxon>malvids</taxon>
        <taxon>Malvales</taxon>
        <taxon>Malvaceae</taxon>
        <taxon>Byttnerioideae</taxon>
        <taxon>Theobroma</taxon>
    </lineage>
</organism>
<keyword evidence="4" id="KW-1185">Reference proteome</keyword>
<reference evidence="3 4" key="1">
    <citation type="journal article" date="2013" name="Genome Biol.">
        <title>The genome sequence of the most widely cultivated cacao type and its use to identify candidate genes regulating pod color.</title>
        <authorList>
            <person name="Motamayor J.C."/>
            <person name="Mockaitis K."/>
            <person name="Schmutz J."/>
            <person name="Haiminen N."/>
            <person name="Iii D.L."/>
            <person name="Cornejo O."/>
            <person name="Findley S.D."/>
            <person name="Zheng P."/>
            <person name="Utro F."/>
            <person name="Royaert S."/>
            <person name="Saski C."/>
            <person name="Jenkins J."/>
            <person name="Podicheti R."/>
            <person name="Zhao M."/>
            <person name="Scheffler B.E."/>
            <person name="Stack J.C."/>
            <person name="Feltus F.A."/>
            <person name="Mustiga G.M."/>
            <person name="Amores F."/>
            <person name="Phillips W."/>
            <person name="Marelli J.P."/>
            <person name="May G.D."/>
            <person name="Shapiro H."/>
            <person name="Ma J."/>
            <person name="Bustamante C.D."/>
            <person name="Schnell R.J."/>
            <person name="Main D."/>
            <person name="Gilbert D."/>
            <person name="Parida L."/>
            <person name="Kuhn D.N."/>
        </authorList>
    </citation>
    <scope>NUCLEOTIDE SEQUENCE [LARGE SCALE GENOMIC DNA]</scope>
    <source>
        <strain evidence="4">cv. Matina 1-6</strain>
    </source>
</reference>
<dbReference type="KEGG" id="tcc:18609634"/>
<dbReference type="AlphaFoldDB" id="A0A061E800"/>
<dbReference type="Proteomes" id="UP000026915">
    <property type="component" value="Chromosome 2"/>
</dbReference>
<dbReference type="Gramene" id="Tc02v2_t023240.1">
    <property type="protein sequence ID" value="Tc02v2_p023240.1"/>
    <property type="gene ID" value="Tc02v2_g023240"/>
</dbReference>
<name>A0A061E800_THECC</name>
<dbReference type="eggNOG" id="ENOG502SW9E">
    <property type="taxonomic scope" value="Eukaryota"/>
</dbReference>
<evidence type="ECO:0000256" key="2">
    <source>
        <dbReference type="SAM" id="SignalP"/>
    </source>
</evidence>
<proteinExistence type="predicted"/>
<dbReference type="HOGENOM" id="CLU_2228055_0_0_1"/>
<dbReference type="InParanoid" id="A0A061E800"/>
<feature type="chain" id="PRO_5001600928" description="Anther-specific protein BCP1" evidence="2">
    <location>
        <begin position="22"/>
        <end position="106"/>
    </location>
</feature>
<evidence type="ECO:0000313" key="4">
    <source>
        <dbReference type="Proteomes" id="UP000026915"/>
    </source>
</evidence>
<evidence type="ECO:0000313" key="3">
    <source>
        <dbReference type="EMBL" id="EOY00743.1"/>
    </source>
</evidence>
<keyword evidence="2" id="KW-0732">Signal</keyword>
<dbReference type="OrthoDB" id="10479398at2759"/>
<dbReference type="EMBL" id="CM001880">
    <property type="protein sequence ID" value="EOY00743.1"/>
    <property type="molecule type" value="Genomic_DNA"/>
</dbReference>
<feature type="region of interest" description="Disordered" evidence="1">
    <location>
        <begin position="24"/>
        <end position="58"/>
    </location>
</feature>
<sequence>MARQILVIALVFIALIGLVMAGQDSSSNKRGAEAAASVNDDTIGNTDEANAPTTSGDEATIIVEGPVGSEDAAKNAAAAQPPSSGATTFRVSAIAGAAAVAGYLAF</sequence>
<feature type="signal peptide" evidence="2">
    <location>
        <begin position="1"/>
        <end position="21"/>
    </location>
</feature>
<feature type="compositionally biased region" description="Polar residues" evidence="1">
    <location>
        <begin position="39"/>
        <end position="57"/>
    </location>
</feature>
<evidence type="ECO:0000256" key="1">
    <source>
        <dbReference type="SAM" id="MobiDB-lite"/>
    </source>
</evidence>
<accession>A0A061E800</accession>
<dbReference type="OMA" id="TIIVEGP"/>
<gene>
    <name evidence="3" type="ORF">TCM_010669</name>
</gene>
<dbReference type="Gramene" id="EOY00743">
    <property type="protein sequence ID" value="EOY00743"/>
    <property type="gene ID" value="TCM_010669"/>
</dbReference>